<keyword evidence="2" id="KW-1185">Reference proteome</keyword>
<dbReference type="OrthoDB" id="9835155at2"/>
<accession>A0A1I2S434</accession>
<dbReference type="STRING" id="435880.SAMN04487988_104118"/>
<sequence>MKNEPVYLKISPEKVFSSDLTNWDSLELLVPQIGCSSCINLLIEKYLEKNIQTKFSMIGVSWERDLRLNYGEEFIGNPSVEINSEIKHRSVASDCFERPALLLSKADTVFYFCFKTDEVQDVISYLSSYE</sequence>
<evidence type="ECO:0000313" key="1">
    <source>
        <dbReference type="EMBL" id="SFG47582.1"/>
    </source>
</evidence>
<reference evidence="2" key="1">
    <citation type="submission" date="2016-10" db="EMBL/GenBank/DDBJ databases">
        <authorList>
            <person name="Varghese N."/>
            <person name="Submissions S."/>
        </authorList>
    </citation>
    <scope>NUCLEOTIDE SEQUENCE [LARGE SCALE GENOMIC DNA]</scope>
    <source>
        <strain evidence="2">DSM 19315</strain>
    </source>
</reference>
<evidence type="ECO:0000313" key="2">
    <source>
        <dbReference type="Proteomes" id="UP000199642"/>
    </source>
</evidence>
<dbReference type="EMBL" id="FOPC01000004">
    <property type="protein sequence ID" value="SFG47582.1"/>
    <property type="molecule type" value="Genomic_DNA"/>
</dbReference>
<dbReference type="RefSeq" id="WP_143189489.1">
    <property type="nucleotide sequence ID" value="NZ_FOPC01000004.1"/>
</dbReference>
<proteinExistence type="predicted"/>
<name>A0A1I2S434_9BACT</name>
<dbReference type="AlphaFoldDB" id="A0A1I2S434"/>
<dbReference type="Proteomes" id="UP000199642">
    <property type="component" value="Unassembled WGS sequence"/>
</dbReference>
<gene>
    <name evidence="1" type="ORF">SAMN04487988_104118</name>
</gene>
<protein>
    <submittedName>
        <fullName evidence="1">Uncharacterized protein</fullName>
    </submittedName>
</protein>
<organism evidence="1 2">
    <name type="scientific">Algoriphagus hitonicola</name>
    <dbReference type="NCBI Taxonomy" id="435880"/>
    <lineage>
        <taxon>Bacteria</taxon>
        <taxon>Pseudomonadati</taxon>
        <taxon>Bacteroidota</taxon>
        <taxon>Cytophagia</taxon>
        <taxon>Cytophagales</taxon>
        <taxon>Cyclobacteriaceae</taxon>
        <taxon>Algoriphagus</taxon>
    </lineage>
</organism>